<proteinExistence type="predicted"/>
<evidence type="ECO:0000313" key="2">
    <source>
        <dbReference type="Proteomes" id="UP000827986"/>
    </source>
</evidence>
<name>A0A9D4ARM5_9SAUR</name>
<organism evidence="1 2">
    <name type="scientific">Mauremys mutica</name>
    <name type="common">yellowpond turtle</name>
    <dbReference type="NCBI Taxonomy" id="74926"/>
    <lineage>
        <taxon>Eukaryota</taxon>
        <taxon>Metazoa</taxon>
        <taxon>Chordata</taxon>
        <taxon>Craniata</taxon>
        <taxon>Vertebrata</taxon>
        <taxon>Euteleostomi</taxon>
        <taxon>Archelosauria</taxon>
        <taxon>Testudinata</taxon>
        <taxon>Testudines</taxon>
        <taxon>Cryptodira</taxon>
        <taxon>Durocryptodira</taxon>
        <taxon>Testudinoidea</taxon>
        <taxon>Geoemydidae</taxon>
        <taxon>Geoemydinae</taxon>
        <taxon>Mauremys</taxon>
    </lineage>
</organism>
<reference evidence="1" key="1">
    <citation type="submission" date="2021-09" db="EMBL/GenBank/DDBJ databases">
        <title>The genome of Mauremys mutica provides insights into the evolution of semi-aquatic lifestyle.</title>
        <authorList>
            <person name="Gong S."/>
            <person name="Gao Y."/>
        </authorList>
    </citation>
    <scope>NUCLEOTIDE SEQUENCE</scope>
    <source>
        <strain evidence="1">MM-2020</strain>
        <tissue evidence="1">Muscle</tissue>
    </source>
</reference>
<evidence type="ECO:0000313" key="1">
    <source>
        <dbReference type="EMBL" id="KAH1165825.1"/>
    </source>
</evidence>
<dbReference type="AlphaFoldDB" id="A0A9D4ARM5"/>
<sequence length="108" mass="11630">MQGTGGREGTRIQPCSDSRSSLRLLMAVASPGTSGSCSLLGLIVPLSPLRSQAWLSGQRWMAEEAHTGNPKYTSAAERSHPRPRSFQCLIFKGTPDSSSWLIPGTKFP</sequence>
<dbReference type="EMBL" id="JAHDVG010000488">
    <property type="protein sequence ID" value="KAH1165825.1"/>
    <property type="molecule type" value="Genomic_DNA"/>
</dbReference>
<accession>A0A9D4ARM5</accession>
<gene>
    <name evidence="1" type="ORF">KIL84_023384</name>
</gene>
<comment type="caution">
    <text evidence="1">The sequence shown here is derived from an EMBL/GenBank/DDBJ whole genome shotgun (WGS) entry which is preliminary data.</text>
</comment>
<keyword evidence="2" id="KW-1185">Reference proteome</keyword>
<dbReference type="Proteomes" id="UP000827986">
    <property type="component" value="Unassembled WGS sequence"/>
</dbReference>
<protein>
    <submittedName>
        <fullName evidence="1">Uncharacterized protein</fullName>
    </submittedName>
</protein>